<evidence type="ECO:0000313" key="2">
    <source>
        <dbReference type="EMBL" id="RRT40152.1"/>
    </source>
</evidence>
<name>A0A426XL19_ENSVE</name>
<protein>
    <submittedName>
        <fullName evidence="2">Uncharacterized protein</fullName>
    </submittedName>
</protein>
<dbReference type="EMBL" id="AMZH03019608">
    <property type="protein sequence ID" value="RRT40152.1"/>
    <property type="molecule type" value="Genomic_DNA"/>
</dbReference>
<sequence length="264" mass="28990">MVQTIVPYLPQLVHLTAHQSAPLVAPPRSCDPIQTKPDFDTLSSDTADSLREQVRQVHQCLDEVQKEVLKSRGEVGESSKGGSSFTPEIQVKPLPAIFRLLALEPYDGSGDPTEYIAAFCAQMTLYNTSYTLIPSSVPSHPSDLDGAETVEVLLVTDRATTYNPTRDAAMGASVHGSRDAGSRQAGKDKAPQGGAAPWTSHSTAKEEGRQVGHVASHTPPISLNSTRTEISFQIRERGLLKAPNPMKSYPEQHDKRRYYRFHWE</sequence>
<dbReference type="AlphaFoldDB" id="A0A426XL19"/>
<evidence type="ECO:0000313" key="3">
    <source>
        <dbReference type="Proteomes" id="UP000287651"/>
    </source>
</evidence>
<evidence type="ECO:0000256" key="1">
    <source>
        <dbReference type="SAM" id="MobiDB-lite"/>
    </source>
</evidence>
<proteinExistence type="predicted"/>
<organism evidence="2 3">
    <name type="scientific">Ensete ventricosum</name>
    <name type="common">Abyssinian banana</name>
    <name type="synonym">Musa ensete</name>
    <dbReference type="NCBI Taxonomy" id="4639"/>
    <lineage>
        <taxon>Eukaryota</taxon>
        <taxon>Viridiplantae</taxon>
        <taxon>Streptophyta</taxon>
        <taxon>Embryophyta</taxon>
        <taxon>Tracheophyta</taxon>
        <taxon>Spermatophyta</taxon>
        <taxon>Magnoliopsida</taxon>
        <taxon>Liliopsida</taxon>
        <taxon>Zingiberales</taxon>
        <taxon>Musaceae</taxon>
        <taxon>Ensete</taxon>
    </lineage>
</organism>
<gene>
    <name evidence="2" type="ORF">B296_00040140</name>
</gene>
<dbReference type="Proteomes" id="UP000287651">
    <property type="component" value="Unassembled WGS sequence"/>
</dbReference>
<reference evidence="2 3" key="1">
    <citation type="journal article" date="2014" name="Agronomy (Basel)">
        <title>A Draft Genome Sequence for Ensete ventricosum, the Drought-Tolerant Tree Against Hunger.</title>
        <authorList>
            <person name="Harrison J."/>
            <person name="Moore K.A."/>
            <person name="Paszkiewicz K."/>
            <person name="Jones T."/>
            <person name="Grant M."/>
            <person name="Ambacheew D."/>
            <person name="Muzemil S."/>
            <person name="Studholme D.J."/>
        </authorList>
    </citation>
    <scope>NUCLEOTIDE SEQUENCE [LARGE SCALE GENOMIC DNA]</scope>
</reference>
<feature type="compositionally biased region" description="Basic and acidic residues" evidence="1">
    <location>
        <begin position="176"/>
        <end position="190"/>
    </location>
</feature>
<comment type="caution">
    <text evidence="2">The sequence shown here is derived from an EMBL/GenBank/DDBJ whole genome shotgun (WGS) entry which is preliminary data.</text>
</comment>
<feature type="region of interest" description="Disordered" evidence="1">
    <location>
        <begin position="164"/>
        <end position="227"/>
    </location>
</feature>
<accession>A0A426XL19</accession>